<protein>
    <submittedName>
        <fullName evidence="1">5199_t:CDS:1</fullName>
    </submittedName>
</protein>
<evidence type="ECO:0000313" key="1">
    <source>
        <dbReference type="EMBL" id="CAG8781189.1"/>
    </source>
</evidence>
<dbReference type="EMBL" id="CAJVPW010060748">
    <property type="protein sequence ID" value="CAG8781189.1"/>
    <property type="molecule type" value="Genomic_DNA"/>
</dbReference>
<feature type="non-terminal residue" evidence="1">
    <location>
        <position position="48"/>
    </location>
</feature>
<reference evidence="1" key="1">
    <citation type="submission" date="2021-06" db="EMBL/GenBank/DDBJ databases">
        <authorList>
            <person name="Kallberg Y."/>
            <person name="Tangrot J."/>
            <person name="Rosling A."/>
        </authorList>
    </citation>
    <scope>NUCLEOTIDE SEQUENCE</scope>
    <source>
        <strain evidence="1">28 12/20/2015</strain>
    </source>
</reference>
<keyword evidence="2" id="KW-1185">Reference proteome</keyword>
<gene>
    <name evidence="1" type="ORF">SPELUC_LOCUS16424</name>
</gene>
<name>A0ACA9R952_9GLOM</name>
<sequence length="48" mass="5351">MGDRSFTIVPVSLVFLKNWKVISIGVADSYSPHVLMYLKCLEQSYGGT</sequence>
<proteinExistence type="predicted"/>
<organism evidence="1 2">
    <name type="scientific">Cetraspora pellucida</name>
    <dbReference type="NCBI Taxonomy" id="1433469"/>
    <lineage>
        <taxon>Eukaryota</taxon>
        <taxon>Fungi</taxon>
        <taxon>Fungi incertae sedis</taxon>
        <taxon>Mucoromycota</taxon>
        <taxon>Glomeromycotina</taxon>
        <taxon>Glomeromycetes</taxon>
        <taxon>Diversisporales</taxon>
        <taxon>Gigasporaceae</taxon>
        <taxon>Cetraspora</taxon>
    </lineage>
</organism>
<dbReference type="Proteomes" id="UP000789366">
    <property type="component" value="Unassembled WGS sequence"/>
</dbReference>
<accession>A0ACA9R952</accession>
<evidence type="ECO:0000313" key="2">
    <source>
        <dbReference type="Proteomes" id="UP000789366"/>
    </source>
</evidence>
<comment type="caution">
    <text evidence="1">The sequence shown here is derived from an EMBL/GenBank/DDBJ whole genome shotgun (WGS) entry which is preliminary data.</text>
</comment>